<organism evidence="2 3">
    <name type="scientific">Aquipseudomonas alcaligenes</name>
    <name type="common">Pseudomonas alcaligenes</name>
    <dbReference type="NCBI Taxonomy" id="43263"/>
    <lineage>
        <taxon>Bacteria</taxon>
        <taxon>Pseudomonadati</taxon>
        <taxon>Pseudomonadota</taxon>
        <taxon>Gammaproteobacteria</taxon>
        <taxon>Pseudomonadales</taxon>
        <taxon>Pseudomonadaceae</taxon>
        <taxon>Aquipseudomonas</taxon>
    </lineage>
</organism>
<protein>
    <submittedName>
        <fullName evidence="2">Pyocin R2, holin</fullName>
    </submittedName>
</protein>
<keyword evidence="1" id="KW-1133">Transmembrane helix</keyword>
<keyword evidence="1" id="KW-0812">Transmembrane</keyword>
<dbReference type="InterPro" id="IPR032128">
    <property type="entry name" value="Pyocin_R2_holin"/>
</dbReference>
<name>A0A5C7WBN6_AQUAC</name>
<dbReference type="Proteomes" id="UP000321110">
    <property type="component" value="Unassembled WGS sequence"/>
</dbReference>
<dbReference type="Pfam" id="PF16085">
    <property type="entry name" value="Phage_holin_3_5"/>
    <property type="match status" value="1"/>
</dbReference>
<evidence type="ECO:0000313" key="2">
    <source>
        <dbReference type="EMBL" id="TXI34760.1"/>
    </source>
</evidence>
<feature type="transmembrane region" description="Helical" evidence="1">
    <location>
        <begin position="71"/>
        <end position="93"/>
    </location>
</feature>
<dbReference type="EMBL" id="SSFO01000057">
    <property type="protein sequence ID" value="TXI34760.1"/>
    <property type="molecule type" value="Genomic_DNA"/>
</dbReference>
<proteinExistence type="predicted"/>
<feature type="transmembrane region" description="Helical" evidence="1">
    <location>
        <begin position="46"/>
        <end position="65"/>
    </location>
</feature>
<keyword evidence="1" id="KW-0472">Membrane</keyword>
<gene>
    <name evidence="2" type="ORF">E6Q69_03155</name>
</gene>
<accession>A0A5C7WBN6</accession>
<feature type="transmembrane region" description="Helical" evidence="1">
    <location>
        <begin position="13"/>
        <end position="30"/>
    </location>
</feature>
<dbReference type="AlphaFoldDB" id="A0A5C7WBN6"/>
<evidence type="ECO:0000313" key="3">
    <source>
        <dbReference type="Proteomes" id="UP000321110"/>
    </source>
</evidence>
<reference evidence="2 3" key="1">
    <citation type="submission" date="2018-09" db="EMBL/GenBank/DDBJ databases">
        <title>Metagenome Assembled Genomes from an Advanced Water Purification Facility.</title>
        <authorList>
            <person name="Stamps B.W."/>
            <person name="Spear J.R."/>
        </authorList>
    </citation>
    <scope>NUCLEOTIDE SEQUENCE [LARGE SCALE GENOMIC DNA]</scope>
    <source>
        <strain evidence="2">Bin_52_1</strain>
    </source>
</reference>
<sequence length="114" mass="11857">MNEHQQALADMPMWLWLVLALVAGVSGEAWRADKAGLTGWALVKRIGLRSAASAVFGLATFAVTWACGAHILVAVAVGCIVATMGADVASALYERAMAKRLGVCETPGSREADG</sequence>
<comment type="caution">
    <text evidence="2">The sequence shown here is derived from an EMBL/GenBank/DDBJ whole genome shotgun (WGS) entry which is preliminary data.</text>
</comment>
<evidence type="ECO:0000256" key="1">
    <source>
        <dbReference type="SAM" id="Phobius"/>
    </source>
</evidence>